<dbReference type="InterPro" id="IPR008928">
    <property type="entry name" value="6-hairpin_glycosidase_sf"/>
</dbReference>
<dbReference type="OrthoDB" id="10257085at2759"/>
<dbReference type="InterPro" id="IPR001701">
    <property type="entry name" value="Glyco_hydro_9"/>
</dbReference>
<keyword evidence="14" id="KW-1185">Reference proteome</keyword>
<evidence type="ECO:0000256" key="10">
    <source>
        <dbReference type="RuleBase" id="RU361166"/>
    </source>
</evidence>
<feature type="active site" evidence="8">
    <location>
        <position position="409"/>
    </location>
</feature>
<comment type="catalytic activity">
    <reaction evidence="1 10">
        <text>Endohydrolysis of (1-&gt;4)-beta-D-glucosidic linkages in cellulose, lichenin and cereal beta-D-glucans.</text>
        <dbReference type="EC" id="3.2.1.4"/>
    </reaction>
</comment>
<feature type="active site" evidence="9">
    <location>
        <position position="460"/>
    </location>
</feature>
<dbReference type="EC" id="3.2.1.4" evidence="10"/>
<name>A0A5A7P483_STRAF</name>
<dbReference type="AlphaFoldDB" id="A0A5A7P483"/>
<keyword evidence="11" id="KW-0812">Transmembrane</keyword>
<evidence type="ECO:0000256" key="4">
    <source>
        <dbReference type="ARBA" id="ARBA00023001"/>
    </source>
</evidence>
<dbReference type="PANTHER" id="PTHR22298">
    <property type="entry name" value="ENDO-1,4-BETA-GLUCANASE"/>
    <property type="match status" value="1"/>
</dbReference>
<evidence type="ECO:0000256" key="2">
    <source>
        <dbReference type="ARBA" id="ARBA00007072"/>
    </source>
</evidence>
<gene>
    <name evidence="13" type="ORF">STAS_03329</name>
</gene>
<evidence type="ECO:0000256" key="1">
    <source>
        <dbReference type="ARBA" id="ARBA00000966"/>
    </source>
</evidence>
<keyword evidence="7 8" id="KW-0624">Polysaccharide degradation</keyword>
<dbReference type="FunFam" id="1.50.10.10:FF:000020">
    <property type="entry name" value="Endoglucanase"/>
    <property type="match status" value="1"/>
</dbReference>
<comment type="similarity">
    <text evidence="2 8 10">Belongs to the glycosyl hydrolase 9 (cellulase E) family.</text>
</comment>
<evidence type="ECO:0000256" key="6">
    <source>
        <dbReference type="ARBA" id="ARBA00023295"/>
    </source>
</evidence>
<dbReference type="InterPro" id="IPR018221">
    <property type="entry name" value="Glyco_hydro_9_His_AS"/>
</dbReference>
<proteinExistence type="inferred from homology"/>
<keyword evidence="3 8" id="KW-0378">Hydrolase</keyword>
<evidence type="ECO:0000256" key="9">
    <source>
        <dbReference type="PROSITE-ProRule" id="PRU10060"/>
    </source>
</evidence>
<dbReference type="GO" id="GO:0030245">
    <property type="term" value="P:cellulose catabolic process"/>
    <property type="evidence" value="ECO:0007669"/>
    <property type="project" value="UniProtKB-KW"/>
</dbReference>
<evidence type="ECO:0000256" key="5">
    <source>
        <dbReference type="ARBA" id="ARBA00023277"/>
    </source>
</evidence>
<feature type="active site" evidence="9">
    <location>
        <position position="469"/>
    </location>
</feature>
<comment type="caution">
    <text evidence="13">The sequence shown here is derived from an EMBL/GenBank/DDBJ whole genome shotgun (WGS) entry which is preliminary data.</text>
</comment>
<evidence type="ECO:0000256" key="7">
    <source>
        <dbReference type="ARBA" id="ARBA00023326"/>
    </source>
</evidence>
<evidence type="ECO:0000256" key="8">
    <source>
        <dbReference type="PROSITE-ProRule" id="PRU10059"/>
    </source>
</evidence>
<dbReference type="InterPro" id="IPR033126">
    <property type="entry name" value="Glyco_hydro_9_Asp/Glu_AS"/>
</dbReference>
<keyword evidence="5 8" id="KW-0119">Carbohydrate metabolism</keyword>
<reference evidence="14" key="1">
    <citation type="journal article" date="2019" name="Curr. Biol.">
        <title>Genome Sequence of Striga asiatica Provides Insight into the Evolution of Plant Parasitism.</title>
        <authorList>
            <person name="Yoshida S."/>
            <person name="Kim S."/>
            <person name="Wafula E.K."/>
            <person name="Tanskanen J."/>
            <person name="Kim Y.M."/>
            <person name="Honaas L."/>
            <person name="Yang Z."/>
            <person name="Spallek T."/>
            <person name="Conn C.E."/>
            <person name="Ichihashi Y."/>
            <person name="Cheong K."/>
            <person name="Cui S."/>
            <person name="Der J.P."/>
            <person name="Gundlach H."/>
            <person name="Jiao Y."/>
            <person name="Hori C."/>
            <person name="Ishida J.K."/>
            <person name="Kasahara H."/>
            <person name="Kiba T."/>
            <person name="Kim M.S."/>
            <person name="Koo N."/>
            <person name="Laohavisit A."/>
            <person name="Lee Y.H."/>
            <person name="Lumba S."/>
            <person name="McCourt P."/>
            <person name="Mortimer J.C."/>
            <person name="Mutuku J.M."/>
            <person name="Nomura T."/>
            <person name="Sasaki-Sekimoto Y."/>
            <person name="Seto Y."/>
            <person name="Wang Y."/>
            <person name="Wakatake T."/>
            <person name="Sakakibara H."/>
            <person name="Demura T."/>
            <person name="Yamaguchi S."/>
            <person name="Yoneyama K."/>
            <person name="Manabe R.I."/>
            <person name="Nelson D.C."/>
            <person name="Schulman A.H."/>
            <person name="Timko M.P."/>
            <person name="dePamphilis C.W."/>
            <person name="Choi D."/>
            <person name="Shirasu K."/>
        </authorList>
    </citation>
    <scope>NUCLEOTIDE SEQUENCE [LARGE SCALE GENOMIC DNA]</scope>
    <source>
        <strain evidence="14">cv. UVA1</strain>
    </source>
</reference>
<keyword evidence="11" id="KW-1133">Transmembrane helix</keyword>
<keyword evidence="4 10" id="KW-0136">Cellulose degradation</keyword>
<dbReference type="Gene3D" id="1.50.10.10">
    <property type="match status" value="1"/>
</dbReference>
<keyword evidence="11" id="KW-0472">Membrane</keyword>
<evidence type="ECO:0000313" key="14">
    <source>
        <dbReference type="Proteomes" id="UP000325081"/>
    </source>
</evidence>
<feature type="domain" description="Glycoside hydrolase family 9" evidence="12">
    <location>
        <begin position="32"/>
        <end position="482"/>
    </location>
</feature>
<sequence length="491" mass="54542">MVMAAQYFPLIIITITITITMLFLSVDGAHDYRGALEKALLFFQGQRSGSLKGVHQDLTWRGDSGLRDGALQNVNLMGGYYDAGDNVKFNLPMAFTATMLSWSVIDYGKRLGPQLVPARVAVRWATDYLLKCANARPEELFAGVGDPNRDHQCWERPEDMDTDRTAYSVSPSKPGSDVAGETAAALAAASIVFRKVDPSYSTKLLETAERVMDFANKYRGKYSDSLPQYVCPFYCSYSGYLDELGWGAAWLYRATKDDKYLKMYESFNINDSPNVFSWDNKFAGTYVLLARRSVVNKDPKFDAMNAKAQEFICQILPGSSTHYTPGGLMYKLDGTNLQYVTAITALVTTYAKYMSATRPHTHFNCAGQTVTATLLRDLARKQIDYILGDNPMRMSYMVGYGPNFPRKIHHRGSSLPSTRGHPTKIQCNEGFQYKDSPNPNPNELTGAIVGGPDANDHFNDDRNNYVQTEPATYVNAAAIGTLAYFAGAKVK</sequence>
<dbReference type="EMBL" id="BKCP01002002">
    <property type="protein sequence ID" value="GER27616.1"/>
    <property type="molecule type" value="Genomic_DNA"/>
</dbReference>
<dbReference type="PROSITE" id="PS00698">
    <property type="entry name" value="GH9_3"/>
    <property type="match status" value="1"/>
</dbReference>
<dbReference type="PROSITE" id="PS00592">
    <property type="entry name" value="GH9_2"/>
    <property type="match status" value="1"/>
</dbReference>
<dbReference type="SUPFAM" id="SSF48208">
    <property type="entry name" value="Six-hairpin glycosidases"/>
    <property type="match status" value="1"/>
</dbReference>
<accession>A0A5A7P483</accession>
<dbReference type="Proteomes" id="UP000325081">
    <property type="component" value="Unassembled WGS sequence"/>
</dbReference>
<keyword evidence="6 8" id="KW-0326">Glycosidase</keyword>
<evidence type="ECO:0000313" key="13">
    <source>
        <dbReference type="EMBL" id="GER27616.1"/>
    </source>
</evidence>
<dbReference type="InterPro" id="IPR012341">
    <property type="entry name" value="6hp_glycosidase-like_sf"/>
</dbReference>
<evidence type="ECO:0000256" key="11">
    <source>
        <dbReference type="SAM" id="Phobius"/>
    </source>
</evidence>
<dbReference type="Pfam" id="PF00759">
    <property type="entry name" value="Glyco_hydro_9"/>
    <property type="match status" value="1"/>
</dbReference>
<feature type="transmembrane region" description="Helical" evidence="11">
    <location>
        <begin position="7"/>
        <end position="26"/>
    </location>
</feature>
<dbReference type="GO" id="GO:0008810">
    <property type="term" value="F:cellulase activity"/>
    <property type="evidence" value="ECO:0007669"/>
    <property type="project" value="UniProtKB-EC"/>
</dbReference>
<protein>
    <recommendedName>
        <fullName evidence="10">Endoglucanase</fullName>
        <ecNumber evidence="10">3.2.1.4</ecNumber>
    </recommendedName>
</protein>
<evidence type="ECO:0000256" key="3">
    <source>
        <dbReference type="ARBA" id="ARBA00022801"/>
    </source>
</evidence>
<organism evidence="13 14">
    <name type="scientific">Striga asiatica</name>
    <name type="common">Asiatic witchweed</name>
    <name type="synonym">Buchnera asiatica</name>
    <dbReference type="NCBI Taxonomy" id="4170"/>
    <lineage>
        <taxon>Eukaryota</taxon>
        <taxon>Viridiplantae</taxon>
        <taxon>Streptophyta</taxon>
        <taxon>Embryophyta</taxon>
        <taxon>Tracheophyta</taxon>
        <taxon>Spermatophyta</taxon>
        <taxon>Magnoliopsida</taxon>
        <taxon>eudicotyledons</taxon>
        <taxon>Gunneridae</taxon>
        <taxon>Pentapetalae</taxon>
        <taxon>asterids</taxon>
        <taxon>lamiids</taxon>
        <taxon>Lamiales</taxon>
        <taxon>Orobanchaceae</taxon>
        <taxon>Buchnereae</taxon>
        <taxon>Striga</taxon>
    </lineage>
</organism>
<evidence type="ECO:0000259" key="12">
    <source>
        <dbReference type="Pfam" id="PF00759"/>
    </source>
</evidence>